<dbReference type="AlphaFoldDB" id="A0A564YUV5"/>
<accession>A0A564YUV5</accession>
<gene>
    <name evidence="5" type="ORF">WMSIL1_LOCUS9234</name>
</gene>
<dbReference type="PANTHER" id="PTHR15696:SF0">
    <property type="entry name" value="TELOMERASE-BINDING PROTEIN EST1A"/>
    <property type="match status" value="1"/>
</dbReference>
<keyword evidence="6" id="KW-1185">Reference proteome</keyword>
<dbReference type="GO" id="GO:0005697">
    <property type="term" value="C:telomerase holoenzyme complex"/>
    <property type="evidence" value="ECO:0007669"/>
    <property type="project" value="TreeGrafter"/>
</dbReference>
<dbReference type="GO" id="GO:0070034">
    <property type="term" value="F:telomerase RNA binding"/>
    <property type="evidence" value="ECO:0007669"/>
    <property type="project" value="TreeGrafter"/>
</dbReference>
<dbReference type="InterPro" id="IPR018834">
    <property type="entry name" value="DNA/RNA-bd_Est1-type"/>
</dbReference>
<dbReference type="GO" id="GO:0042162">
    <property type="term" value="F:telomeric DNA binding"/>
    <property type="evidence" value="ECO:0007669"/>
    <property type="project" value="TreeGrafter"/>
</dbReference>
<evidence type="ECO:0000259" key="4">
    <source>
        <dbReference type="Pfam" id="PF10374"/>
    </source>
</evidence>
<dbReference type="PANTHER" id="PTHR15696">
    <property type="entry name" value="SMG-7 SUPPRESSOR WITH MORPHOLOGICAL EFFECT ON GENITALIA PROTEIN 7"/>
    <property type="match status" value="1"/>
</dbReference>
<feature type="region of interest" description="Disordered" evidence="2">
    <location>
        <begin position="907"/>
        <end position="941"/>
    </location>
</feature>
<dbReference type="EMBL" id="CABIJS010000356">
    <property type="protein sequence ID" value="VUZ50354.1"/>
    <property type="molecule type" value="Genomic_DNA"/>
</dbReference>
<dbReference type="GO" id="GO:0000184">
    <property type="term" value="P:nuclear-transcribed mRNA catabolic process, nonsense-mediated decay"/>
    <property type="evidence" value="ECO:0007669"/>
    <property type="project" value="UniProtKB-KW"/>
</dbReference>
<feature type="compositionally biased region" description="Low complexity" evidence="2">
    <location>
        <begin position="913"/>
        <end position="941"/>
    </location>
</feature>
<organism evidence="5 6">
    <name type="scientific">Hymenolepis diminuta</name>
    <name type="common">Rat tapeworm</name>
    <dbReference type="NCBI Taxonomy" id="6216"/>
    <lineage>
        <taxon>Eukaryota</taxon>
        <taxon>Metazoa</taxon>
        <taxon>Spiralia</taxon>
        <taxon>Lophotrochozoa</taxon>
        <taxon>Platyhelminthes</taxon>
        <taxon>Cestoda</taxon>
        <taxon>Eucestoda</taxon>
        <taxon>Cyclophyllidea</taxon>
        <taxon>Hymenolepididae</taxon>
        <taxon>Hymenolepis</taxon>
    </lineage>
</organism>
<evidence type="ECO:0000259" key="3">
    <source>
        <dbReference type="Pfam" id="PF10373"/>
    </source>
</evidence>
<proteinExistence type="predicted"/>
<dbReference type="Proteomes" id="UP000321570">
    <property type="component" value="Unassembled WGS sequence"/>
</dbReference>
<dbReference type="InterPro" id="IPR019458">
    <property type="entry name" value="Est1-like_N"/>
</dbReference>
<protein>
    <recommendedName>
        <fullName evidence="7">Protein SMG7</fullName>
    </recommendedName>
</protein>
<dbReference type="SUPFAM" id="SSF48452">
    <property type="entry name" value="TPR-like"/>
    <property type="match status" value="1"/>
</dbReference>
<dbReference type="Pfam" id="PF10374">
    <property type="entry name" value="EST1"/>
    <property type="match status" value="1"/>
</dbReference>
<evidence type="ECO:0000313" key="6">
    <source>
        <dbReference type="Proteomes" id="UP000321570"/>
    </source>
</evidence>
<evidence type="ECO:0000256" key="1">
    <source>
        <dbReference type="ARBA" id="ARBA00023161"/>
    </source>
</evidence>
<reference evidence="5 6" key="1">
    <citation type="submission" date="2019-07" db="EMBL/GenBank/DDBJ databases">
        <authorList>
            <person name="Jastrzebski P J."/>
            <person name="Paukszto L."/>
            <person name="Jastrzebski P J."/>
        </authorList>
    </citation>
    <scope>NUCLEOTIDE SEQUENCE [LARGE SCALE GENOMIC DNA]</scope>
    <source>
        <strain evidence="5 6">WMS-il1</strain>
    </source>
</reference>
<sequence>MDRRDRRLFKIAYKRFIDLKESLNNKKAFAIQFDLLSDLLHTYGTIAFFNPVFAVERNLDTEIWDMVCKDTIQEIAKARRSRSGHRKYELGCQVLNDKMLCRAYGFYYTLMHKLFGRISKRLFSASYQKIAFSTNTPVSSQIYCGGDYLDLDSVTLKNQLESFTSRENAAQKELVKLVDAIDKSKRRPTILRRGMSLPSDDSSESQEVHELKAPEITVKEAVQCLIQNCLTHLGDLARYESQIQLSTSFYTSAVYIDPTNGHPFNQLGVIYAADSCFKIDNAIASYIRAIACENPSDNAYCTLERAARYVARRTETVFSKFLQGVSLEKNFCVTLLSPFMSFFRFCSVILANLNDWIIITATKEFSTSVNALLSIIFNKDVPSELPKDVAEKVSRLKMEYSKLKALNILPKDLRKLQLRLFNTVVVYAFGLHANFLNEKSSVARQCIVHVITSMINWFTAGVKAVHEKNSMGVDSHLPLAPLLTLILAIKHQLSAQLRKDHQPLSDKEVLKFAPPLCEDVVNVLNSLAKVSKSTPRQDADLEKVNLPEIFALQGFEPIGVPAFSCLFQSGPYEELLPASFFCQDEELLADQHRKRISLFTNNLTCVVEVLPSLLQSIGSKRRFKCVQRGSPILPNIDPPMSKDPPLASKKCVGPEKLVVATSTPAKPLEESKVVNKPEKTASPERVVHSWKMDGIDTEALARFMEAKQRDIDRRIRESNGENAEENNSTKNNTRNHIYASSRGANNNQRNGPPRFSKIHQEMANRNSPELRNQQNTDSSELTNLKVAPVPHSQITSERQVRHGGYRPNLPPPPRPQLPFYPGPSGMAWPRHPIRPSPHRHPMGPEGPWYPMHPPPPPPYGYPMPPPPPRMPYMPMSTYQIVVPVHVPPYYSHLGWSMMGNGGYFHQDPSYYPQQNQVNNNRMNSNNNADNNDNQQNPPGHT</sequence>
<keyword evidence="1" id="KW-0866">Nonsense-mediated mRNA decay</keyword>
<name>A0A564YUV5_HYMDI</name>
<feature type="region of interest" description="Disordered" evidence="2">
    <location>
        <begin position="713"/>
        <end position="814"/>
    </location>
</feature>
<feature type="compositionally biased region" description="Polar residues" evidence="2">
    <location>
        <begin position="763"/>
        <end position="782"/>
    </location>
</feature>
<dbReference type="Pfam" id="PF10373">
    <property type="entry name" value="EST1_DNA_bind"/>
    <property type="match status" value="1"/>
</dbReference>
<dbReference type="InterPro" id="IPR045153">
    <property type="entry name" value="Est1/Ebs1-like"/>
</dbReference>
<evidence type="ECO:0000313" key="5">
    <source>
        <dbReference type="EMBL" id="VUZ50354.1"/>
    </source>
</evidence>
<dbReference type="Gene3D" id="1.25.40.10">
    <property type="entry name" value="Tetratricopeptide repeat domain"/>
    <property type="match status" value="1"/>
</dbReference>
<feature type="domain" description="Telomerase activating protein Est1-like N-terminal" evidence="4">
    <location>
        <begin position="59"/>
        <end position="243"/>
    </location>
</feature>
<evidence type="ECO:0008006" key="7">
    <source>
        <dbReference type="Google" id="ProtNLM"/>
    </source>
</evidence>
<dbReference type="InterPro" id="IPR011990">
    <property type="entry name" value="TPR-like_helical_dom_sf"/>
</dbReference>
<feature type="domain" description="DNA/RNA-binding" evidence="3">
    <location>
        <begin position="247"/>
        <end position="559"/>
    </location>
</feature>
<evidence type="ECO:0000256" key="2">
    <source>
        <dbReference type="SAM" id="MobiDB-lite"/>
    </source>
</evidence>